<comment type="caution">
    <text evidence="1">The sequence shown here is derived from an EMBL/GenBank/DDBJ whole genome shotgun (WGS) entry which is preliminary data.</text>
</comment>
<protein>
    <submittedName>
        <fullName evidence="1">Translation initiation factor IF-2</fullName>
    </submittedName>
</protein>
<proteinExistence type="predicted"/>
<keyword evidence="1" id="KW-0396">Initiation factor</keyword>
<dbReference type="Proteomes" id="UP001281147">
    <property type="component" value="Unassembled WGS sequence"/>
</dbReference>
<organism evidence="1 2">
    <name type="scientific">Vermiconidia calcicola</name>
    <dbReference type="NCBI Taxonomy" id="1690605"/>
    <lineage>
        <taxon>Eukaryota</taxon>
        <taxon>Fungi</taxon>
        <taxon>Dikarya</taxon>
        <taxon>Ascomycota</taxon>
        <taxon>Pezizomycotina</taxon>
        <taxon>Dothideomycetes</taxon>
        <taxon>Dothideomycetidae</taxon>
        <taxon>Mycosphaerellales</taxon>
        <taxon>Extremaceae</taxon>
        <taxon>Vermiconidia</taxon>
    </lineage>
</organism>
<gene>
    <name evidence="1" type="primary">IFM1_1</name>
    <name evidence="1" type="ORF">LTR37_004940</name>
</gene>
<sequence>MATPTPDLNPHEAEKREREHRRQLRLHHEAAQEQQRIAELERRYREDQERHEAARVAAGIAERKRLADVERREAVAKQAERLRREEQNRMREEERRRREEERQRGQNSRGVFGRPNSAGPVTIRRPPQAQAQPQPQMQKMDMPKFGAQQSQSTQSVGGGWGSDVAEIKPISYAKEQEAEAAQQRARGFNKSGSVDAPPEPPQRSNDPLASLLDTPQLDTLDQRRYRPQRHNERTGRGQYGRSWDSRNQDPFGSPEDVDDALPPTPQFPTANASRPRYESADLFTRPHTPQRLPYQNRTRSNSYPSEDEGGYRATPVTASDYRPPNASRYDESQADSWQHLSRRRTQSDPPPPPPSPAQPRNQPRRQPFDDPEALERNFRAHQQSRRPPPGPQLTGSHYMPPAVPSAEPNPNIQTAHPRRCARCLEPGHTARECTSPVVKSRCKNCGEAGHMWRDCPKKKEDWRRRSADGRPPVRSVGSTAHGQQDPDEPSFFSTREAAMRTFERFSGAESERRPAVEDRRPTEQQTQQRVVNPFERMQTHTEDTPTADVEESEAEAAARRAKRLARGFADEEAEPEDRGIRSSKALRRQQSRRTSSSAKDDDEAADEAESMREERAARKAARKAAREAAAKHRREQGTPVNLPEFISVQNLAQSLGVRYENFVERLERLGYDDLFPGKVLNSEISGMIAMEYQFDPIYESSTLDQEDEERDLKARPEVAGEDKETLPIRPPVVTIMGHVDHGKTTILDFLRKSSVAAGEAGGITQHIGAFSVPLSATGSNSGKTITFLDTPGHAAFLAMRQRGANVTDIVILVVAADDSVKPQTLESLRCAREAGVPILVAINKVDKEGADVQRVKQDLARNGVEIEDFGGDVQVVCVSGKTGEGMEELEEAVVTLSEILDHRAEVVEGVEGWVLEATTKSHGRVATVLVKRGTLRPGAVLVAGRVWARVKTLRNERGEIVEAVGPGLPVEVDGWREQASAGDEVLQAPSEQKAGSVVEYRQEKFEREKMGVDMEAINEARRMEQEKRAREKKAEKFAGYGDVLLEPEEAQQEPEKEATTGGGQITVPFIIKADVSGSAEAVAAYIPSLTSPLITPQILASSVGPIHESDIELASAAQGHIIAFNLPANELARGQAEARGVRVLENNVIYRVLDDVRGVLEEKLPPIVSQRVLGEAEVGVVFEVGVGGRRKTKIAGTKVRNGVVGVRSRVRVLRGEGGEKVYDGAITSLKNVKKDVQEMRKGTECGMGFEGGWQGFEVGDLVQTYEEISEKRRLM</sequence>
<dbReference type="EMBL" id="JAUTXU010000030">
    <property type="protein sequence ID" value="KAK3718721.1"/>
    <property type="molecule type" value="Genomic_DNA"/>
</dbReference>
<keyword evidence="2" id="KW-1185">Reference proteome</keyword>
<evidence type="ECO:0000313" key="1">
    <source>
        <dbReference type="EMBL" id="KAK3718721.1"/>
    </source>
</evidence>
<reference evidence="1" key="1">
    <citation type="submission" date="2023-07" db="EMBL/GenBank/DDBJ databases">
        <title>Black Yeasts Isolated from many extreme environments.</title>
        <authorList>
            <person name="Coleine C."/>
            <person name="Stajich J.E."/>
            <person name="Selbmann L."/>
        </authorList>
    </citation>
    <scope>NUCLEOTIDE SEQUENCE</scope>
    <source>
        <strain evidence="1">CCFEE 5714</strain>
    </source>
</reference>
<evidence type="ECO:0000313" key="2">
    <source>
        <dbReference type="Proteomes" id="UP001281147"/>
    </source>
</evidence>
<name>A0ACC3NLD4_9PEZI</name>
<accession>A0ACC3NLD4</accession>
<keyword evidence="1" id="KW-0648">Protein biosynthesis</keyword>